<evidence type="ECO:0000256" key="8">
    <source>
        <dbReference type="HAMAP-Rule" id="MF_00101"/>
    </source>
</evidence>
<sequence length="112" mass="12518">MKNSIIGLDLVDIVRFKNLKKGDAFLKKVFTDQEQNYCFTHKAPAPHLAGIFAAKEAALKALGANKYVFRDIEVRHTLSGQPEVWLKTKRNSRIRISISHTNVTAGAVAIVR</sequence>
<keyword evidence="5 8" id="KW-0460">Magnesium</keyword>
<evidence type="ECO:0000313" key="10">
    <source>
        <dbReference type="EMBL" id="PIW76235.1"/>
    </source>
</evidence>
<dbReference type="SUPFAM" id="SSF56214">
    <property type="entry name" value="4'-phosphopantetheinyl transferase"/>
    <property type="match status" value="1"/>
</dbReference>
<dbReference type="GO" id="GO:0008897">
    <property type="term" value="F:holo-[acyl-carrier-protein] synthase activity"/>
    <property type="evidence" value="ECO:0007669"/>
    <property type="project" value="UniProtKB-UniRule"/>
</dbReference>
<feature type="binding site" evidence="8">
    <location>
        <position position="9"/>
    </location>
    <ligand>
        <name>Mg(2+)</name>
        <dbReference type="ChEBI" id="CHEBI:18420"/>
    </ligand>
</feature>
<dbReference type="Pfam" id="PF01648">
    <property type="entry name" value="ACPS"/>
    <property type="match status" value="1"/>
</dbReference>
<keyword evidence="7 8" id="KW-0275">Fatty acid biosynthesis</keyword>
<keyword evidence="3 8" id="KW-0479">Metal-binding</keyword>
<dbReference type="InterPro" id="IPR002582">
    <property type="entry name" value="ACPS"/>
</dbReference>
<dbReference type="Proteomes" id="UP000229561">
    <property type="component" value="Unassembled WGS sequence"/>
</dbReference>
<dbReference type="GO" id="GO:0006633">
    <property type="term" value="P:fatty acid biosynthetic process"/>
    <property type="evidence" value="ECO:0007669"/>
    <property type="project" value="UniProtKB-UniRule"/>
</dbReference>
<evidence type="ECO:0000256" key="1">
    <source>
        <dbReference type="ARBA" id="ARBA00022516"/>
    </source>
</evidence>
<comment type="cofactor">
    <cofactor evidence="8">
        <name>Mg(2+)</name>
        <dbReference type="ChEBI" id="CHEBI:18420"/>
    </cofactor>
</comment>
<comment type="catalytic activity">
    <reaction evidence="8">
        <text>apo-[ACP] + CoA = holo-[ACP] + adenosine 3',5'-bisphosphate + H(+)</text>
        <dbReference type="Rhea" id="RHEA:12068"/>
        <dbReference type="Rhea" id="RHEA-COMP:9685"/>
        <dbReference type="Rhea" id="RHEA-COMP:9690"/>
        <dbReference type="ChEBI" id="CHEBI:15378"/>
        <dbReference type="ChEBI" id="CHEBI:29999"/>
        <dbReference type="ChEBI" id="CHEBI:57287"/>
        <dbReference type="ChEBI" id="CHEBI:58343"/>
        <dbReference type="ChEBI" id="CHEBI:64479"/>
        <dbReference type="EC" id="2.7.8.7"/>
    </reaction>
</comment>
<proteinExistence type="inferred from homology"/>
<comment type="function">
    <text evidence="8">Transfers the 4'-phosphopantetheine moiety from coenzyme A to a Ser of acyl-carrier-protein.</text>
</comment>
<keyword evidence="4 8" id="KW-0276">Fatty acid metabolism</keyword>
<evidence type="ECO:0000256" key="3">
    <source>
        <dbReference type="ARBA" id="ARBA00022723"/>
    </source>
</evidence>
<dbReference type="EMBL" id="PFGY01000067">
    <property type="protein sequence ID" value="PIW76235.1"/>
    <property type="molecule type" value="Genomic_DNA"/>
</dbReference>
<dbReference type="InterPro" id="IPR008278">
    <property type="entry name" value="4-PPantetheinyl_Trfase_dom"/>
</dbReference>
<dbReference type="EC" id="2.7.8.7" evidence="8"/>
<comment type="caution">
    <text evidence="10">The sequence shown here is derived from an EMBL/GenBank/DDBJ whole genome shotgun (WGS) entry which is preliminary data.</text>
</comment>
<evidence type="ECO:0000259" key="9">
    <source>
        <dbReference type="Pfam" id="PF01648"/>
    </source>
</evidence>
<dbReference type="GO" id="GO:0000287">
    <property type="term" value="F:magnesium ion binding"/>
    <property type="evidence" value="ECO:0007669"/>
    <property type="project" value="UniProtKB-UniRule"/>
</dbReference>
<feature type="binding site" evidence="8">
    <location>
        <position position="56"/>
    </location>
    <ligand>
        <name>Mg(2+)</name>
        <dbReference type="ChEBI" id="CHEBI:18420"/>
    </ligand>
</feature>
<keyword evidence="6 8" id="KW-0443">Lipid metabolism</keyword>
<dbReference type="Gene3D" id="3.90.470.20">
    <property type="entry name" value="4'-phosphopantetheinyl transferase domain"/>
    <property type="match status" value="1"/>
</dbReference>
<organism evidence="10 11">
    <name type="scientific">Candidatus Portnoybacteria bacterium CG_4_8_14_3_um_filter_40_10</name>
    <dbReference type="NCBI Taxonomy" id="1974801"/>
    <lineage>
        <taxon>Bacteria</taxon>
        <taxon>Candidatus Portnoyibacteriota</taxon>
    </lineage>
</organism>
<evidence type="ECO:0000256" key="7">
    <source>
        <dbReference type="ARBA" id="ARBA00023160"/>
    </source>
</evidence>
<dbReference type="NCBIfam" id="TIGR00556">
    <property type="entry name" value="pantethn_trn"/>
    <property type="match status" value="1"/>
</dbReference>
<evidence type="ECO:0000256" key="4">
    <source>
        <dbReference type="ARBA" id="ARBA00022832"/>
    </source>
</evidence>
<keyword evidence="8" id="KW-0963">Cytoplasm</keyword>
<comment type="similarity">
    <text evidence="8">Belongs to the P-Pant transferase superfamily. AcpS family.</text>
</comment>
<dbReference type="GO" id="GO:0005737">
    <property type="term" value="C:cytoplasm"/>
    <property type="evidence" value="ECO:0007669"/>
    <property type="project" value="UniProtKB-SubCell"/>
</dbReference>
<reference evidence="11" key="1">
    <citation type="submission" date="2017-09" db="EMBL/GenBank/DDBJ databases">
        <title>Depth-based differentiation of microbial function through sediment-hosted aquifers and enrichment of novel symbionts in the deep terrestrial subsurface.</title>
        <authorList>
            <person name="Probst A.J."/>
            <person name="Ladd B."/>
            <person name="Jarett J.K."/>
            <person name="Geller-Mcgrath D.E."/>
            <person name="Sieber C.M.K."/>
            <person name="Emerson J.B."/>
            <person name="Anantharaman K."/>
            <person name="Thomas B.C."/>
            <person name="Malmstrom R."/>
            <person name="Stieglmeier M."/>
            <person name="Klingl A."/>
            <person name="Woyke T."/>
            <person name="Ryan C.M."/>
            <person name="Banfield J.F."/>
        </authorList>
    </citation>
    <scope>NUCLEOTIDE SEQUENCE [LARGE SCALE GENOMIC DNA]</scope>
</reference>
<evidence type="ECO:0000256" key="5">
    <source>
        <dbReference type="ARBA" id="ARBA00022842"/>
    </source>
</evidence>
<dbReference type="InterPro" id="IPR004568">
    <property type="entry name" value="Ppantetheine-prot_Trfase_dom"/>
</dbReference>
<dbReference type="AlphaFoldDB" id="A0A2M7IIA4"/>
<feature type="domain" description="4'-phosphopantetheinyl transferase" evidence="9">
    <location>
        <begin position="6"/>
        <end position="100"/>
    </location>
</feature>
<evidence type="ECO:0000313" key="11">
    <source>
        <dbReference type="Proteomes" id="UP000229561"/>
    </source>
</evidence>
<gene>
    <name evidence="8" type="primary">acpS</name>
    <name evidence="10" type="ORF">CO001_02440</name>
</gene>
<keyword evidence="1 8" id="KW-0444">Lipid biosynthesis</keyword>
<dbReference type="InterPro" id="IPR037143">
    <property type="entry name" value="4-PPantetheinyl_Trfase_dom_sf"/>
</dbReference>
<evidence type="ECO:0000256" key="6">
    <source>
        <dbReference type="ARBA" id="ARBA00023098"/>
    </source>
</evidence>
<protein>
    <recommendedName>
        <fullName evidence="8">Holo-[acyl-carrier-protein] synthase</fullName>
        <shortName evidence="8">Holo-ACP synthase</shortName>
        <ecNumber evidence="8">2.7.8.7</ecNumber>
    </recommendedName>
    <alternativeName>
        <fullName evidence="8">4'-phosphopantetheinyl transferase AcpS</fullName>
    </alternativeName>
</protein>
<dbReference type="HAMAP" id="MF_00101">
    <property type="entry name" value="AcpS"/>
    <property type="match status" value="1"/>
</dbReference>
<keyword evidence="2 8" id="KW-0808">Transferase</keyword>
<accession>A0A2M7IIA4</accession>
<name>A0A2M7IIA4_9BACT</name>
<evidence type="ECO:0000256" key="2">
    <source>
        <dbReference type="ARBA" id="ARBA00022679"/>
    </source>
</evidence>
<comment type="subcellular location">
    <subcellularLocation>
        <location evidence="8">Cytoplasm</location>
    </subcellularLocation>
</comment>